<organism evidence="2 3">
    <name type="scientific">Nyssa sinensis</name>
    <dbReference type="NCBI Taxonomy" id="561372"/>
    <lineage>
        <taxon>Eukaryota</taxon>
        <taxon>Viridiplantae</taxon>
        <taxon>Streptophyta</taxon>
        <taxon>Embryophyta</taxon>
        <taxon>Tracheophyta</taxon>
        <taxon>Spermatophyta</taxon>
        <taxon>Magnoliopsida</taxon>
        <taxon>eudicotyledons</taxon>
        <taxon>Gunneridae</taxon>
        <taxon>Pentapetalae</taxon>
        <taxon>asterids</taxon>
        <taxon>Cornales</taxon>
        <taxon>Nyssaceae</taxon>
        <taxon>Nyssa</taxon>
    </lineage>
</organism>
<accession>A0A5J5AFH4</accession>
<feature type="coiled-coil region" evidence="1">
    <location>
        <begin position="14"/>
        <end position="69"/>
    </location>
</feature>
<name>A0A5J5AFH4_9ASTE</name>
<reference evidence="2 3" key="1">
    <citation type="submission" date="2019-09" db="EMBL/GenBank/DDBJ databases">
        <title>A chromosome-level genome assembly of the Chinese tupelo Nyssa sinensis.</title>
        <authorList>
            <person name="Yang X."/>
            <person name="Kang M."/>
            <person name="Yang Y."/>
            <person name="Xiong H."/>
            <person name="Wang M."/>
            <person name="Zhang Z."/>
            <person name="Wang Z."/>
            <person name="Wu H."/>
            <person name="Ma T."/>
            <person name="Liu J."/>
            <person name="Xi Z."/>
        </authorList>
    </citation>
    <scope>NUCLEOTIDE SEQUENCE [LARGE SCALE GENOMIC DNA]</scope>
    <source>
        <strain evidence="2">J267</strain>
        <tissue evidence="2">Leaf</tissue>
    </source>
</reference>
<dbReference type="Proteomes" id="UP000325577">
    <property type="component" value="Linkage Group LG20"/>
</dbReference>
<sequence>MRVSELPVWFVLPSTEVEKQLEILNQRLEELQKEISQIERSAEEKQQLVSKLQEKSEKLEDALTAAKKFSSHHQMHLTKLAHLAKACTQENPQSEAKGRHQSSRCFSIRLVTHAVLVFVDCFPSG</sequence>
<protein>
    <submittedName>
        <fullName evidence="2">Uncharacterized protein</fullName>
    </submittedName>
</protein>
<proteinExistence type="predicted"/>
<dbReference type="OrthoDB" id="272703at2759"/>
<evidence type="ECO:0000256" key="1">
    <source>
        <dbReference type="SAM" id="Coils"/>
    </source>
</evidence>
<evidence type="ECO:0000313" key="3">
    <source>
        <dbReference type="Proteomes" id="UP000325577"/>
    </source>
</evidence>
<keyword evidence="1" id="KW-0175">Coiled coil</keyword>
<evidence type="ECO:0000313" key="2">
    <source>
        <dbReference type="EMBL" id="KAA8529350.1"/>
    </source>
</evidence>
<dbReference type="AlphaFoldDB" id="A0A5J5AFH4"/>
<gene>
    <name evidence="2" type="ORF">F0562_033851</name>
</gene>
<dbReference type="EMBL" id="CM018044">
    <property type="protein sequence ID" value="KAA8529350.1"/>
    <property type="molecule type" value="Genomic_DNA"/>
</dbReference>
<keyword evidence="3" id="KW-1185">Reference proteome</keyword>